<dbReference type="PROSITE" id="PS50865">
    <property type="entry name" value="ZF_MYND_2"/>
    <property type="match status" value="1"/>
</dbReference>
<evidence type="ECO:0000259" key="18">
    <source>
        <dbReference type="PROSITE" id="PS50865"/>
    </source>
</evidence>
<evidence type="ECO:0000256" key="4">
    <source>
        <dbReference type="ARBA" id="ARBA00022603"/>
    </source>
</evidence>
<dbReference type="OrthoDB" id="5945798at2759"/>
<dbReference type="GO" id="GO:0005737">
    <property type="term" value="C:cytoplasm"/>
    <property type="evidence" value="ECO:0007669"/>
    <property type="project" value="UniProtKB-SubCell"/>
</dbReference>
<feature type="domain" description="MYND-type" evidence="18">
    <location>
        <begin position="262"/>
        <end position="305"/>
    </location>
</feature>
<dbReference type="PANTHER" id="PTHR46165:SF2">
    <property type="entry name" value="SET AND MYND DOMAIN-CONTAINING PROTEIN 4"/>
    <property type="match status" value="1"/>
</dbReference>
<dbReference type="PROSITE" id="PS50280">
    <property type="entry name" value="SET"/>
    <property type="match status" value="1"/>
</dbReference>
<evidence type="ECO:0000256" key="5">
    <source>
        <dbReference type="ARBA" id="ARBA00022679"/>
    </source>
</evidence>
<sequence length="670" mass="77060">YIKFSEFFKIAYDAATVEPYANRFKELSSNGDREGMIKILMDIPYIENVKIVQSYKGKDDIKAIELYGNSHGEIANDGVVHERGNKSDILTETLFTASVTSRVFLDALSDCAQYCYNSKAFVKCLKYCECMLALPENLYDKTTESMNDFLEHRKACTHLQHECSKKLKVPSSQDKRLRRKLNKNQSGSTLNPLSTNRTPTIPPVDGKQHTVLKSCSDAVTMKFDEKKGRHLIATKNINAGSVLIVEQPFAFSTNKEALNRNCLHCHVTLKSNDSVKIPCYFCQTVSYCSEKCRKEAWQMYHQYECFIFDAFYENDSEQTQRHTSHLLLAYRLIVAGFISSNTEHINNNTEESEIPFLNDNFLRYHITNANKEYSNLGISEAYNSHDYHTVLNLETHCSDMEPRINLIRAIEAIFLAKCFTFVLGIMDVVCLKETFISLAVATLHHLQAINCNAYEIVENIYDKETHVWEPRHVGGAIYPTVSLVNHSCYPNVVRHSYPSGIVVVRTLRFIGEGTEILDCYGPHWLSEGRLSRREFLWKKYRFVCACEACTQNWQYPLPETMNYKCKTCSEIIGTITLNEKNNTQIASCEQCCNCTKKIDYKKIKNQFRKSLEKRLNATSQMYKGHYEQALPQLLEHIQFIEKFFAAPNMETIKTQQCIIQCYNQCGCISQ</sequence>
<dbReference type="Gene3D" id="1.25.40.10">
    <property type="entry name" value="Tetratricopeptide repeat domain"/>
    <property type="match status" value="1"/>
</dbReference>
<dbReference type="InterPro" id="IPR044421">
    <property type="entry name" value="SMYD4_SET"/>
</dbReference>
<dbReference type="SUPFAM" id="SSF82199">
    <property type="entry name" value="SET domain"/>
    <property type="match status" value="1"/>
</dbReference>
<keyword evidence="4" id="KW-0489">Methyltransferase</keyword>
<evidence type="ECO:0000256" key="14">
    <source>
        <dbReference type="ARBA" id="ARBA00093680"/>
    </source>
</evidence>
<evidence type="ECO:0000256" key="7">
    <source>
        <dbReference type="ARBA" id="ARBA00022723"/>
    </source>
</evidence>
<evidence type="ECO:0000256" key="9">
    <source>
        <dbReference type="ARBA" id="ARBA00022833"/>
    </source>
</evidence>
<reference evidence="19 20" key="1">
    <citation type="submission" date="2015-07" db="EMBL/GenBank/DDBJ databases">
        <title>The genome of Habropoda laboriosa.</title>
        <authorList>
            <person name="Pan H."/>
            <person name="Kapheim K."/>
        </authorList>
    </citation>
    <scope>NUCLEOTIDE SEQUENCE [LARGE SCALE GENOMIC DNA]</scope>
    <source>
        <strain evidence="19">0110345459</strain>
    </source>
</reference>
<dbReference type="GO" id="GO:0008170">
    <property type="term" value="F:N-methyltransferase activity"/>
    <property type="evidence" value="ECO:0007669"/>
    <property type="project" value="UniProtKB-ARBA"/>
</dbReference>
<keyword evidence="7" id="KW-0479">Metal-binding</keyword>
<dbReference type="GO" id="GO:0008270">
    <property type="term" value="F:zinc ion binding"/>
    <property type="evidence" value="ECO:0007669"/>
    <property type="project" value="UniProtKB-KW"/>
</dbReference>
<dbReference type="STRING" id="597456.A0A0L7RBF0"/>
<keyword evidence="8 15" id="KW-0863">Zinc-finger</keyword>
<dbReference type="Pfam" id="PF00856">
    <property type="entry name" value="SET"/>
    <property type="match status" value="1"/>
</dbReference>
<dbReference type="GO" id="GO:0042826">
    <property type="term" value="F:histone deacetylase binding"/>
    <property type="evidence" value="ECO:0007669"/>
    <property type="project" value="TreeGrafter"/>
</dbReference>
<keyword evidence="3" id="KW-0963">Cytoplasm</keyword>
<dbReference type="PROSITE" id="PS01360">
    <property type="entry name" value="ZF_MYND_1"/>
    <property type="match status" value="1"/>
</dbReference>
<evidence type="ECO:0000313" key="20">
    <source>
        <dbReference type="Proteomes" id="UP000053825"/>
    </source>
</evidence>
<evidence type="ECO:0000256" key="11">
    <source>
        <dbReference type="ARBA" id="ARBA00048985"/>
    </source>
</evidence>
<dbReference type="InterPro" id="IPR002893">
    <property type="entry name" value="Znf_MYND"/>
</dbReference>
<accession>A0A0L7RBF0</accession>
<protein>
    <recommendedName>
        <fullName evidence="13">Protein-lysine N-methyltransferase SMYD4</fullName>
    </recommendedName>
    <alternativeName>
        <fullName evidence="14">SET and MYND domain-containing protein 4</fullName>
    </alternativeName>
</protein>
<evidence type="ECO:0000256" key="1">
    <source>
        <dbReference type="ARBA" id="ARBA00004123"/>
    </source>
</evidence>
<organism evidence="19 20">
    <name type="scientific">Habropoda laboriosa</name>
    <dbReference type="NCBI Taxonomy" id="597456"/>
    <lineage>
        <taxon>Eukaryota</taxon>
        <taxon>Metazoa</taxon>
        <taxon>Ecdysozoa</taxon>
        <taxon>Arthropoda</taxon>
        <taxon>Hexapoda</taxon>
        <taxon>Insecta</taxon>
        <taxon>Pterygota</taxon>
        <taxon>Neoptera</taxon>
        <taxon>Endopterygota</taxon>
        <taxon>Hymenoptera</taxon>
        <taxon>Apocrita</taxon>
        <taxon>Aculeata</taxon>
        <taxon>Apoidea</taxon>
        <taxon>Anthophila</taxon>
        <taxon>Apidae</taxon>
        <taxon>Habropoda</taxon>
    </lineage>
</organism>
<evidence type="ECO:0000256" key="10">
    <source>
        <dbReference type="ARBA" id="ARBA00023242"/>
    </source>
</evidence>
<dbReference type="GO" id="GO:0008757">
    <property type="term" value="F:S-adenosylmethionine-dependent methyltransferase activity"/>
    <property type="evidence" value="ECO:0007669"/>
    <property type="project" value="UniProtKB-ARBA"/>
</dbReference>
<evidence type="ECO:0000256" key="13">
    <source>
        <dbReference type="ARBA" id="ARBA00093635"/>
    </source>
</evidence>
<dbReference type="InterPro" id="IPR052097">
    <property type="entry name" value="SET-MYND_domain_protein"/>
</dbReference>
<feature type="compositionally biased region" description="Polar residues" evidence="16">
    <location>
        <begin position="183"/>
        <end position="199"/>
    </location>
</feature>
<comment type="function">
    <text evidence="12">Protein-lysine N-methyltransferase. Monomethylates PRMT5, modulating its transcriptional activity. May also act as a histone methyltransferase. Plays a critical role in cardiac development. Acts as a key epigenetic regulator of gene expression during cardiac development via its dual activities as a methyltransferase and negative regulator of HDAC1.</text>
</comment>
<evidence type="ECO:0000313" key="19">
    <source>
        <dbReference type="EMBL" id="KOC68076.1"/>
    </source>
</evidence>
<comment type="catalytic activity">
    <reaction evidence="11">
        <text>L-lysyl-[protein] + S-adenosyl-L-methionine = N(6)-methyl-L-lysyl-[protein] + S-adenosyl-L-homocysteine + H(+)</text>
        <dbReference type="Rhea" id="RHEA:51736"/>
        <dbReference type="Rhea" id="RHEA-COMP:9752"/>
        <dbReference type="Rhea" id="RHEA-COMP:13053"/>
        <dbReference type="ChEBI" id="CHEBI:15378"/>
        <dbReference type="ChEBI" id="CHEBI:29969"/>
        <dbReference type="ChEBI" id="CHEBI:57856"/>
        <dbReference type="ChEBI" id="CHEBI:59789"/>
        <dbReference type="ChEBI" id="CHEBI:61929"/>
    </reaction>
</comment>
<dbReference type="GO" id="GO:0008276">
    <property type="term" value="F:protein methyltransferase activity"/>
    <property type="evidence" value="ECO:0007669"/>
    <property type="project" value="UniProtKB-ARBA"/>
</dbReference>
<dbReference type="EMBL" id="KQ414617">
    <property type="protein sequence ID" value="KOC68076.1"/>
    <property type="molecule type" value="Genomic_DNA"/>
</dbReference>
<evidence type="ECO:0000256" key="15">
    <source>
        <dbReference type="PROSITE-ProRule" id="PRU00134"/>
    </source>
</evidence>
<dbReference type="GO" id="GO:0005634">
    <property type="term" value="C:nucleus"/>
    <property type="evidence" value="ECO:0007669"/>
    <property type="project" value="UniProtKB-SubCell"/>
</dbReference>
<feature type="region of interest" description="Disordered" evidence="16">
    <location>
        <begin position="170"/>
        <end position="203"/>
    </location>
</feature>
<evidence type="ECO:0000256" key="12">
    <source>
        <dbReference type="ARBA" id="ARBA00093423"/>
    </source>
</evidence>
<keyword evidence="9" id="KW-0862">Zinc</keyword>
<dbReference type="Gene3D" id="2.170.270.10">
    <property type="entry name" value="SET domain"/>
    <property type="match status" value="1"/>
</dbReference>
<keyword evidence="5" id="KW-0808">Transferase</keyword>
<dbReference type="Pfam" id="PF01753">
    <property type="entry name" value="zf-MYND"/>
    <property type="match status" value="1"/>
</dbReference>
<keyword evidence="6" id="KW-0949">S-adenosyl-L-methionine</keyword>
<dbReference type="Proteomes" id="UP000053825">
    <property type="component" value="Unassembled WGS sequence"/>
</dbReference>
<evidence type="ECO:0000256" key="2">
    <source>
        <dbReference type="ARBA" id="ARBA00004496"/>
    </source>
</evidence>
<evidence type="ECO:0000256" key="16">
    <source>
        <dbReference type="SAM" id="MobiDB-lite"/>
    </source>
</evidence>
<dbReference type="AlphaFoldDB" id="A0A0L7RBF0"/>
<dbReference type="InterPro" id="IPR046341">
    <property type="entry name" value="SET_dom_sf"/>
</dbReference>
<dbReference type="Gene3D" id="6.10.140.2220">
    <property type="match status" value="1"/>
</dbReference>
<dbReference type="CDD" id="cd10536">
    <property type="entry name" value="SET_SMYD4"/>
    <property type="match status" value="1"/>
</dbReference>
<comment type="subcellular location">
    <subcellularLocation>
        <location evidence="2">Cytoplasm</location>
    </subcellularLocation>
    <subcellularLocation>
        <location evidence="1">Nucleus</location>
    </subcellularLocation>
</comment>
<evidence type="ECO:0000256" key="3">
    <source>
        <dbReference type="ARBA" id="ARBA00022490"/>
    </source>
</evidence>
<evidence type="ECO:0000256" key="8">
    <source>
        <dbReference type="ARBA" id="ARBA00022771"/>
    </source>
</evidence>
<dbReference type="InterPro" id="IPR011990">
    <property type="entry name" value="TPR-like_helical_dom_sf"/>
</dbReference>
<name>A0A0L7RBF0_9HYME</name>
<dbReference type="InterPro" id="IPR001214">
    <property type="entry name" value="SET_dom"/>
</dbReference>
<gene>
    <name evidence="19" type="ORF">WH47_03234</name>
</gene>
<dbReference type="SUPFAM" id="SSF144232">
    <property type="entry name" value="HIT/MYND zinc finger-like"/>
    <property type="match status" value="1"/>
</dbReference>
<evidence type="ECO:0000259" key="17">
    <source>
        <dbReference type="PROSITE" id="PS50280"/>
    </source>
</evidence>
<dbReference type="PANTHER" id="PTHR46165">
    <property type="entry name" value="SET AND MYND DOMAIN-CONTAINING PROTEIN 4"/>
    <property type="match status" value="1"/>
</dbReference>
<dbReference type="GO" id="GO:0032259">
    <property type="term" value="P:methylation"/>
    <property type="evidence" value="ECO:0007669"/>
    <property type="project" value="UniProtKB-KW"/>
</dbReference>
<keyword evidence="20" id="KW-1185">Reference proteome</keyword>
<proteinExistence type="predicted"/>
<feature type="non-terminal residue" evidence="19">
    <location>
        <position position="1"/>
    </location>
</feature>
<keyword evidence="10" id="KW-0539">Nucleus</keyword>
<evidence type="ECO:0000256" key="6">
    <source>
        <dbReference type="ARBA" id="ARBA00022691"/>
    </source>
</evidence>
<feature type="domain" description="SET" evidence="17">
    <location>
        <begin position="217"/>
        <end position="521"/>
    </location>
</feature>